<dbReference type="PANTHER" id="PTHR30478:SF0">
    <property type="entry name" value="BETA SLIDING CLAMP"/>
    <property type="match status" value="1"/>
</dbReference>
<dbReference type="GO" id="GO:0005737">
    <property type="term" value="C:cytoplasm"/>
    <property type="evidence" value="ECO:0007669"/>
    <property type="project" value="UniProtKB-SubCell"/>
</dbReference>
<feature type="domain" description="DNA polymerase III beta sliding clamp central" evidence="11">
    <location>
        <begin position="128"/>
        <end position="249"/>
    </location>
</feature>
<dbReference type="SMART" id="SM00480">
    <property type="entry name" value="POL3Bc"/>
    <property type="match status" value="1"/>
</dbReference>
<evidence type="ECO:0000259" key="10">
    <source>
        <dbReference type="Pfam" id="PF00712"/>
    </source>
</evidence>
<dbReference type="Pfam" id="PF02767">
    <property type="entry name" value="DNA_pol3_beta_2"/>
    <property type="match status" value="1"/>
</dbReference>
<dbReference type="GO" id="GO:0006271">
    <property type="term" value="P:DNA strand elongation involved in DNA replication"/>
    <property type="evidence" value="ECO:0007669"/>
    <property type="project" value="TreeGrafter"/>
</dbReference>
<evidence type="ECO:0000256" key="1">
    <source>
        <dbReference type="ARBA" id="ARBA00004496"/>
    </source>
</evidence>
<gene>
    <name evidence="13" type="primary">dnaN</name>
    <name evidence="13" type="ORF">COU31_03930</name>
</gene>
<name>A0A2M6W349_9BACT</name>
<dbReference type="NCBIfam" id="TIGR00663">
    <property type="entry name" value="dnan"/>
    <property type="match status" value="1"/>
</dbReference>
<accession>A0A2M6W349</accession>
<dbReference type="InterPro" id="IPR022637">
    <property type="entry name" value="DNA_polIII_beta_cen"/>
</dbReference>
<keyword evidence="5 9" id="KW-0548">Nucleotidyltransferase</keyword>
<dbReference type="EMBL" id="PFBX01000045">
    <property type="protein sequence ID" value="PIT87219.1"/>
    <property type="molecule type" value="Genomic_DNA"/>
</dbReference>
<dbReference type="AlphaFoldDB" id="A0A2M6W349"/>
<reference evidence="14" key="1">
    <citation type="submission" date="2017-09" db="EMBL/GenBank/DDBJ databases">
        <title>Depth-based differentiation of microbial function through sediment-hosted aquifers and enrichment of novel symbionts in the deep terrestrial subsurface.</title>
        <authorList>
            <person name="Probst A.J."/>
            <person name="Ladd B."/>
            <person name="Jarett J.K."/>
            <person name="Geller-Mcgrath D.E."/>
            <person name="Sieber C.M.K."/>
            <person name="Emerson J.B."/>
            <person name="Anantharaman K."/>
            <person name="Thomas B.C."/>
            <person name="Malmstrom R."/>
            <person name="Stieglmeier M."/>
            <person name="Klingl A."/>
            <person name="Woyke T."/>
            <person name="Ryan C.M."/>
            <person name="Banfield J.F."/>
        </authorList>
    </citation>
    <scope>NUCLEOTIDE SEQUENCE [LARGE SCALE GENOMIC DNA]</scope>
</reference>
<dbReference type="GO" id="GO:0003887">
    <property type="term" value="F:DNA-directed DNA polymerase activity"/>
    <property type="evidence" value="ECO:0007669"/>
    <property type="project" value="UniProtKB-UniRule"/>
</dbReference>
<evidence type="ECO:0000259" key="12">
    <source>
        <dbReference type="Pfam" id="PF02768"/>
    </source>
</evidence>
<dbReference type="SUPFAM" id="SSF55979">
    <property type="entry name" value="DNA clamp"/>
    <property type="match status" value="3"/>
</dbReference>
<evidence type="ECO:0000313" key="13">
    <source>
        <dbReference type="EMBL" id="PIT87219.1"/>
    </source>
</evidence>
<proteinExistence type="inferred from homology"/>
<dbReference type="CDD" id="cd00140">
    <property type="entry name" value="beta_clamp"/>
    <property type="match status" value="1"/>
</dbReference>
<keyword evidence="8" id="KW-0238">DNA-binding</keyword>
<evidence type="ECO:0000259" key="11">
    <source>
        <dbReference type="Pfam" id="PF02767"/>
    </source>
</evidence>
<keyword evidence="6 9" id="KW-0235">DNA replication</keyword>
<dbReference type="PIRSF" id="PIRSF000804">
    <property type="entry name" value="DNA_pol_III_b"/>
    <property type="match status" value="1"/>
</dbReference>
<dbReference type="InterPro" id="IPR001001">
    <property type="entry name" value="DNA_polIII_beta"/>
</dbReference>
<evidence type="ECO:0000256" key="2">
    <source>
        <dbReference type="ARBA" id="ARBA00010752"/>
    </source>
</evidence>
<keyword evidence="4 9" id="KW-0808">Transferase</keyword>
<comment type="caution">
    <text evidence="13">The sequence shown here is derived from an EMBL/GenBank/DDBJ whole genome shotgun (WGS) entry which is preliminary data.</text>
</comment>
<evidence type="ECO:0000256" key="4">
    <source>
        <dbReference type="ARBA" id="ARBA00022679"/>
    </source>
</evidence>
<dbReference type="InterPro" id="IPR046938">
    <property type="entry name" value="DNA_clamp_sf"/>
</dbReference>
<evidence type="ECO:0000256" key="6">
    <source>
        <dbReference type="ARBA" id="ARBA00022705"/>
    </source>
</evidence>
<evidence type="ECO:0000256" key="8">
    <source>
        <dbReference type="ARBA" id="ARBA00023125"/>
    </source>
</evidence>
<dbReference type="GO" id="GO:0003677">
    <property type="term" value="F:DNA binding"/>
    <property type="evidence" value="ECO:0007669"/>
    <property type="project" value="UniProtKB-UniRule"/>
</dbReference>
<dbReference type="InterPro" id="IPR022634">
    <property type="entry name" value="DNA_polIII_beta_N"/>
</dbReference>
<comment type="similarity">
    <text evidence="2 9">Belongs to the beta sliding clamp family.</text>
</comment>
<evidence type="ECO:0000256" key="5">
    <source>
        <dbReference type="ARBA" id="ARBA00022695"/>
    </source>
</evidence>
<protein>
    <recommendedName>
        <fullName evidence="9">Beta sliding clamp</fullName>
    </recommendedName>
</protein>
<dbReference type="Pfam" id="PF00712">
    <property type="entry name" value="DNA_pol3_beta"/>
    <property type="match status" value="1"/>
</dbReference>
<comment type="subunit">
    <text evidence="9">Forms a ring-shaped head-to-tail homodimer around DNA.</text>
</comment>
<dbReference type="GO" id="GO:0008408">
    <property type="term" value="F:3'-5' exonuclease activity"/>
    <property type="evidence" value="ECO:0007669"/>
    <property type="project" value="InterPro"/>
</dbReference>
<feature type="domain" description="DNA polymerase III beta sliding clamp C-terminal" evidence="12">
    <location>
        <begin position="252"/>
        <end position="373"/>
    </location>
</feature>
<dbReference type="Gene3D" id="3.70.10.10">
    <property type="match status" value="1"/>
</dbReference>
<dbReference type="Gene3D" id="3.10.150.10">
    <property type="entry name" value="DNA Polymerase III, subunit A, domain 2"/>
    <property type="match status" value="1"/>
</dbReference>
<comment type="function">
    <text evidence="9">Confers DNA tethering and processivity to DNA polymerases and other proteins. Acts as a clamp, forming a ring around DNA (a reaction catalyzed by the clamp-loading complex) which diffuses in an ATP-independent manner freely and bidirectionally along dsDNA. Initially characterized for its ability to contact the catalytic subunit of DNA polymerase III (Pol III), a complex, multichain enzyme responsible for most of the replicative synthesis in bacteria; Pol III exhibits 3'-5' exonuclease proofreading activity. The beta chain is required for initiation of replication as well as for processivity of DNA replication.</text>
</comment>
<dbReference type="PANTHER" id="PTHR30478">
    <property type="entry name" value="DNA POLYMERASE III SUBUNIT BETA"/>
    <property type="match status" value="1"/>
</dbReference>
<dbReference type="GO" id="GO:0009360">
    <property type="term" value="C:DNA polymerase III complex"/>
    <property type="evidence" value="ECO:0007669"/>
    <property type="project" value="InterPro"/>
</dbReference>
<keyword evidence="3 9" id="KW-0963">Cytoplasm</keyword>
<dbReference type="InterPro" id="IPR022635">
    <property type="entry name" value="DNA_polIII_beta_C"/>
</dbReference>
<dbReference type="Pfam" id="PF02768">
    <property type="entry name" value="DNA_pol3_beta_3"/>
    <property type="match status" value="1"/>
</dbReference>
<comment type="subcellular location">
    <subcellularLocation>
        <location evidence="1 9">Cytoplasm</location>
    </subcellularLocation>
</comment>
<evidence type="ECO:0000256" key="9">
    <source>
        <dbReference type="PIRNR" id="PIRNR000804"/>
    </source>
</evidence>
<sequence length="374" mass="41170">MKIICTRENLANALSLIGGVAGKNINLPILNNVLIKADSQKVDLVATNLELAITTQLRAKIEEPGSFTVPAKTLFDFINLLSTETVELSVKENELEVASGKSATKIKGTPADEFPVVPSVSEGKGYVVDSHIFKRSIEQVSQSSSKNDIRPELAGVFLNFDSVKKSLVMAATDSYRLAEKTLNIEQGDQDTKTILPLRAAQEISRVLTLNKNFGQKEKNVRIVINDNQIVMRNDDVELVSRLVDGKYPDYQQIIPQNFNTEVEFDISQLVKEVKAASLFTTTGVNAVDFVIDEQKDTTLISSASAQAGEHQSELSVQVKGERNSILLNHRYVLEGLSNIDGQNCVLKIINGDSPCLLTSSEDKSFLYIIMPIRQ</sequence>
<organism evidence="13 14">
    <name type="scientific">Candidatus Magasanikbacteria bacterium CG10_big_fil_rev_8_21_14_0_10_40_10</name>
    <dbReference type="NCBI Taxonomy" id="1974648"/>
    <lineage>
        <taxon>Bacteria</taxon>
        <taxon>Candidatus Magasanikiibacteriota</taxon>
    </lineage>
</organism>
<keyword evidence="7 9" id="KW-0239">DNA-directed DNA polymerase</keyword>
<feature type="domain" description="DNA polymerase III beta sliding clamp N-terminal" evidence="10">
    <location>
        <begin position="1"/>
        <end position="118"/>
    </location>
</feature>
<evidence type="ECO:0000256" key="7">
    <source>
        <dbReference type="ARBA" id="ARBA00022932"/>
    </source>
</evidence>
<dbReference type="Proteomes" id="UP000231183">
    <property type="component" value="Unassembled WGS sequence"/>
</dbReference>
<evidence type="ECO:0000256" key="3">
    <source>
        <dbReference type="ARBA" id="ARBA00022490"/>
    </source>
</evidence>
<evidence type="ECO:0000313" key="14">
    <source>
        <dbReference type="Proteomes" id="UP000231183"/>
    </source>
</evidence>